<dbReference type="AlphaFoldDB" id="A0A543CP48"/>
<organism evidence="4 5">
    <name type="scientific">Actinoallomurus bryophytorum</name>
    <dbReference type="NCBI Taxonomy" id="1490222"/>
    <lineage>
        <taxon>Bacteria</taxon>
        <taxon>Bacillati</taxon>
        <taxon>Actinomycetota</taxon>
        <taxon>Actinomycetes</taxon>
        <taxon>Streptosporangiales</taxon>
        <taxon>Thermomonosporaceae</taxon>
        <taxon>Actinoallomurus</taxon>
    </lineage>
</organism>
<proteinExistence type="predicted"/>
<dbReference type="Proteomes" id="UP000316096">
    <property type="component" value="Unassembled WGS sequence"/>
</dbReference>
<evidence type="ECO:0000313" key="4">
    <source>
        <dbReference type="EMBL" id="TQL98869.1"/>
    </source>
</evidence>
<keyword evidence="2" id="KW-1133">Transmembrane helix</keyword>
<evidence type="ECO:0000256" key="1">
    <source>
        <dbReference type="SAM" id="MobiDB-lite"/>
    </source>
</evidence>
<evidence type="ECO:0008006" key="6">
    <source>
        <dbReference type="Google" id="ProtNLM"/>
    </source>
</evidence>
<gene>
    <name evidence="4" type="ORF">FB559_4503</name>
</gene>
<evidence type="ECO:0000313" key="5">
    <source>
        <dbReference type="Proteomes" id="UP000316096"/>
    </source>
</evidence>
<name>A0A543CP48_9ACTN</name>
<sequence length="117" mass="11576">MSAADRTRRSPLACLLIALVVAFGLSGAAQAGAAADHGHPVVATATGGQGPQAILDLHAQPRPGEHRQTGTGAGLLSALVVVLLAGRRRLLSPGRDVLPASGRPACGSRAPPVSAPA</sequence>
<evidence type="ECO:0000256" key="3">
    <source>
        <dbReference type="SAM" id="SignalP"/>
    </source>
</evidence>
<comment type="caution">
    <text evidence="4">The sequence shown here is derived from an EMBL/GenBank/DDBJ whole genome shotgun (WGS) entry which is preliminary data.</text>
</comment>
<evidence type="ECO:0000256" key="2">
    <source>
        <dbReference type="SAM" id="Phobius"/>
    </source>
</evidence>
<keyword evidence="2" id="KW-0812">Transmembrane</keyword>
<feature type="region of interest" description="Disordered" evidence="1">
    <location>
        <begin position="93"/>
        <end position="117"/>
    </location>
</feature>
<accession>A0A543CP48</accession>
<keyword evidence="2" id="KW-0472">Membrane</keyword>
<feature type="transmembrane region" description="Helical" evidence="2">
    <location>
        <begin position="69"/>
        <end position="86"/>
    </location>
</feature>
<protein>
    <recommendedName>
        <fullName evidence="6">MYXO-CTERM domain-containing protein</fullName>
    </recommendedName>
</protein>
<dbReference type="RefSeq" id="WP_141957420.1">
    <property type="nucleotide sequence ID" value="NZ_VFOZ01000001.1"/>
</dbReference>
<feature type="signal peptide" evidence="3">
    <location>
        <begin position="1"/>
        <end position="31"/>
    </location>
</feature>
<reference evidence="4 5" key="1">
    <citation type="submission" date="2019-06" db="EMBL/GenBank/DDBJ databases">
        <title>Sequencing the genomes of 1000 actinobacteria strains.</title>
        <authorList>
            <person name="Klenk H.-P."/>
        </authorList>
    </citation>
    <scope>NUCLEOTIDE SEQUENCE [LARGE SCALE GENOMIC DNA]</scope>
    <source>
        <strain evidence="4 5">DSM 102200</strain>
    </source>
</reference>
<feature type="chain" id="PRO_5039693525" description="MYXO-CTERM domain-containing protein" evidence="3">
    <location>
        <begin position="32"/>
        <end position="117"/>
    </location>
</feature>
<keyword evidence="3" id="KW-0732">Signal</keyword>
<dbReference type="EMBL" id="VFOZ01000001">
    <property type="protein sequence ID" value="TQL98869.1"/>
    <property type="molecule type" value="Genomic_DNA"/>
</dbReference>
<keyword evidence="5" id="KW-1185">Reference proteome</keyword>